<dbReference type="GO" id="GO:0006567">
    <property type="term" value="P:L-threonine catabolic process"/>
    <property type="evidence" value="ECO:0007669"/>
    <property type="project" value="TreeGrafter"/>
</dbReference>
<dbReference type="PANTHER" id="PTHR48078">
    <property type="entry name" value="THREONINE DEHYDRATASE, MITOCHONDRIAL-RELATED"/>
    <property type="match status" value="1"/>
</dbReference>
<evidence type="ECO:0000256" key="4">
    <source>
        <dbReference type="ARBA" id="ARBA00005517"/>
    </source>
</evidence>
<feature type="domain" description="Rhodanese" evidence="16">
    <location>
        <begin position="79"/>
        <end position="146"/>
    </location>
</feature>
<dbReference type="PANTHER" id="PTHR48078:SF6">
    <property type="entry name" value="L-THREONINE DEHYDRATASE CATABOLIC TDCB"/>
    <property type="match status" value="1"/>
</dbReference>
<evidence type="ECO:0000256" key="11">
    <source>
        <dbReference type="ARBA" id="ARBA00049144"/>
    </source>
</evidence>
<dbReference type="PROSITE" id="PS00165">
    <property type="entry name" value="DEHYDRATASE_SER_THR"/>
    <property type="match status" value="1"/>
</dbReference>
<accession>A0A1V5T2H7</accession>
<dbReference type="PIRSF" id="PIRSF038945">
    <property type="entry name" value="Thr_synthase"/>
    <property type="match status" value="1"/>
</dbReference>
<dbReference type="NCBIfam" id="TIGR00260">
    <property type="entry name" value="thrC"/>
    <property type="match status" value="1"/>
</dbReference>
<dbReference type="GO" id="GO:0004795">
    <property type="term" value="F:threonine synthase activity"/>
    <property type="evidence" value="ECO:0007669"/>
    <property type="project" value="UniProtKB-UniRule"/>
</dbReference>
<evidence type="ECO:0000256" key="15">
    <source>
        <dbReference type="PIRSR" id="PIRSR038945-2"/>
    </source>
</evidence>
<dbReference type="EMBL" id="MWBQ01000035">
    <property type="protein sequence ID" value="OQA60621.1"/>
    <property type="molecule type" value="Genomic_DNA"/>
</dbReference>
<dbReference type="Gene3D" id="3.40.50.1100">
    <property type="match status" value="2"/>
</dbReference>
<feature type="modified residue" description="N6-(pyridoxal phosphate)lysine" evidence="15">
    <location>
        <position position="61"/>
    </location>
</feature>
<dbReference type="GO" id="GO:0009088">
    <property type="term" value="P:threonine biosynthetic process"/>
    <property type="evidence" value="ECO:0007669"/>
    <property type="project" value="UniProtKB-UniRule"/>
</dbReference>
<dbReference type="UniPathway" id="UPA00050">
    <property type="reaction ID" value="UER00065"/>
</dbReference>
<comment type="cofactor">
    <cofactor evidence="1 13 14">
        <name>pyridoxal 5'-phosphate</name>
        <dbReference type="ChEBI" id="CHEBI:597326"/>
    </cofactor>
</comment>
<keyword evidence="8 13" id="KW-0791">Threonine biosynthesis</keyword>
<comment type="function">
    <text evidence="2 13">Catalyzes the gamma-elimination of phosphate from L-phosphohomoserine and the beta-addition of water to produce L-threonine.</text>
</comment>
<feature type="binding site" evidence="14">
    <location>
        <position position="317"/>
    </location>
    <ligand>
        <name>pyridoxal 5'-phosphate</name>
        <dbReference type="ChEBI" id="CHEBI:597326"/>
    </ligand>
</feature>
<dbReference type="InterPro" id="IPR001763">
    <property type="entry name" value="Rhodanese-like_dom"/>
</dbReference>
<feature type="binding site" evidence="14">
    <location>
        <begin position="187"/>
        <end position="191"/>
    </location>
    <ligand>
        <name>pyridoxal 5'-phosphate</name>
        <dbReference type="ChEBI" id="CHEBI:597326"/>
    </ligand>
</feature>
<dbReference type="GO" id="GO:0009097">
    <property type="term" value="P:isoleucine biosynthetic process"/>
    <property type="evidence" value="ECO:0007669"/>
    <property type="project" value="TreeGrafter"/>
</dbReference>
<name>A0A1V5T2H7_9BACT</name>
<evidence type="ECO:0000259" key="16">
    <source>
        <dbReference type="PROSITE" id="PS50206"/>
    </source>
</evidence>
<dbReference type="AlphaFoldDB" id="A0A1V5T2H7"/>
<dbReference type="Proteomes" id="UP000485569">
    <property type="component" value="Unassembled WGS sequence"/>
</dbReference>
<organism evidence="17">
    <name type="scientific">Candidatus Atribacter allofermentans</name>
    <dbReference type="NCBI Taxonomy" id="1852833"/>
    <lineage>
        <taxon>Bacteria</taxon>
        <taxon>Pseudomonadati</taxon>
        <taxon>Atribacterota</taxon>
        <taxon>Atribacteria</taxon>
        <taxon>Atribacterales</taxon>
        <taxon>Atribacteraceae</taxon>
        <taxon>Atribacter</taxon>
    </lineage>
</organism>
<evidence type="ECO:0000256" key="9">
    <source>
        <dbReference type="ARBA" id="ARBA00022898"/>
    </source>
</evidence>
<evidence type="ECO:0000256" key="8">
    <source>
        <dbReference type="ARBA" id="ARBA00022697"/>
    </source>
</evidence>
<dbReference type="InterPro" id="IPR004450">
    <property type="entry name" value="Thr_synthase-like"/>
</dbReference>
<comment type="caution">
    <text evidence="17">The sequence shown here is derived from an EMBL/GenBank/DDBJ whole genome shotgun (WGS) entry which is preliminary data.</text>
</comment>
<dbReference type="InterPro" id="IPR000634">
    <property type="entry name" value="Ser/Thr_deHydtase_PyrdxlP-BS"/>
</dbReference>
<evidence type="ECO:0000256" key="2">
    <source>
        <dbReference type="ARBA" id="ARBA00003648"/>
    </source>
</evidence>
<dbReference type="PROSITE" id="PS50206">
    <property type="entry name" value="RHODANESE_3"/>
    <property type="match status" value="1"/>
</dbReference>
<evidence type="ECO:0000256" key="6">
    <source>
        <dbReference type="ARBA" id="ARBA00018679"/>
    </source>
</evidence>
<keyword evidence="9 13" id="KW-0663">Pyridoxal phosphate</keyword>
<dbReference type="InterPro" id="IPR001926">
    <property type="entry name" value="TrpB-like_PALP"/>
</dbReference>
<protein>
    <recommendedName>
        <fullName evidence="6 12">Threonine synthase</fullName>
        <ecNumber evidence="5 12">4.2.3.1</ecNumber>
    </recommendedName>
</protein>
<evidence type="ECO:0000256" key="1">
    <source>
        <dbReference type="ARBA" id="ARBA00001933"/>
    </source>
</evidence>
<keyword evidence="7 13" id="KW-0028">Amino-acid biosynthesis</keyword>
<dbReference type="Pfam" id="PF00291">
    <property type="entry name" value="PALP"/>
    <property type="match status" value="1"/>
</dbReference>
<dbReference type="InterPro" id="IPR026260">
    <property type="entry name" value="Thr_Synthase_bac/arc"/>
</dbReference>
<evidence type="ECO:0000256" key="7">
    <source>
        <dbReference type="ARBA" id="ARBA00022605"/>
    </source>
</evidence>
<reference evidence="17" key="1">
    <citation type="submission" date="2017-02" db="EMBL/GenBank/DDBJ databases">
        <title>Delving into the versatile metabolic prowess of the omnipresent phylum Bacteroidetes.</title>
        <authorList>
            <person name="Nobu M.K."/>
            <person name="Mei R."/>
            <person name="Narihiro T."/>
            <person name="Kuroda K."/>
            <person name="Liu W.-T."/>
        </authorList>
    </citation>
    <scope>NUCLEOTIDE SEQUENCE</scope>
    <source>
        <strain evidence="17">ADurb.Bin276</strain>
    </source>
</reference>
<evidence type="ECO:0000256" key="5">
    <source>
        <dbReference type="ARBA" id="ARBA00013028"/>
    </source>
</evidence>
<comment type="catalytic activity">
    <reaction evidence="11 13">
        <text>O-phospho-L-homoserine + H2O = L-threonine + phosphate</text>
        <dbReference type="Rhea" id="RHEA:10840"/>
        <dbReference type="ChEBI" id="CHEBI:15377"/>
        <dbReference type="ChEBI" id="CHEBI:43474"/>
        <dbReference type="ChEBI" id="CHEBI:57590"/>
        <dbReference type="ChEBI" id="CHEBI:57926"/>
        <dbReference type="EC" id="4.2.3.1"/>
    </reaction>
</comment>
<dbReference type="GO" id="GO:0004794">
    <property type="term" value="F:threonine deaminase activity"/>
    <property type="evidence" value="ECO:0007669"/>
    <property type="project" value="TreeGrafter"/>
</dbReference>
<evidence type="ECO:0000256" key="13">
    <source>
        <dbReference type="PIRNR" id="PIRNR038945"/>
    </source>
</evidence>
<proteinExistence type="inferred from homology"/>
<evidence type="ECO:0000256" key="3">
    <source>
        <dbReference type="ARBA" id="ARBA00004979"/>
    </source>
</evidence>
<evidence type="ECO:0000313" key="17">
    <source>
        <dbReference type="EMBL" id="OQA60621.1"/>
    </source>
</evidence>
<comment type="pathway">
    <text evidence="3 13">Amino-acid biosynthesis; L-threonine biosynthesis; L-threonine from L-aspartate: step 5/5.</text>
</comment>
<dbReference type="GO" id="GO:0003941">
    <property type="term" value="F:L-serine ammonia-lyase activity"/>
    <property type="evidence" value="ECO:0007669"/>
    <property type="project" value="TreeGrafter"/>
</dbReference>
<dbReference type="FunFam" id="3.40.50.1100:FF:000014">
    <property type="entry name" value="Threonine synthase"/>
    <property type="match status" value="1"/>
</dbReference>
<dbReference type="InterPro" id="IPR036052">
    <property type="entry name" value="TrpB-like_PALP_sf"/>
</dbReference>
<keyword evidence="10 13" id="KW-0456">Lyase</keyword>
<feature type="binding site" evidence="14">
    <location>
        <position position="87"/>
    </location>
    <ligand>
        <name>pyridoxal 5'-phosphate</name>
        <dbReference type="ChEBI" id="CHEBI:597326"/>
    </ligand>
</feature>
<dbReference type="GO" id="GO:0030170">
    <property type="term" value="F:pyridoxal phosphate binding"/>
    <property type="evidence" value="ECO:0007669"/>
    <property type="project" value="InterPro"/>
</dbReference>
<comment type="similarity">
    <text evidence="4 13">Belongs to the threonine synthase family.</text>
</comment>
<evidence type="ECO:0000256" key="10">
    <source>
        <dbReference type="ARBA" id="ARBA00023239"/>
    </source>
</evidence>
<evidence type="ECO:0000256" key="14">
    <source>
        <dbReference type="PIRSR" id="PIRSR038945-1"/>
    </source>
</evidence>
<sequence>MYWPGVISHFADYLPVAPRTPELTLQEGNTPLIRSQHIVKQLKLKSLFFKFEGMNPTGSFKDRGMVMAVAKAVEEGKKVIMCASTGNTSASAAAYARRAGVACIVIIPQGKIALGKLSQALMHGARVIAIKGNFDEALTIVRSITSHYPVALVNSINPFRIEGQKTAAFEIVDWMQGVPDYLALPVGNAGNITAYWKGFKELFSRKEINVLPKMIGFQAQGSCPLVTGVPVEKPHTVATAIRIGNPASWKGAINARDESGGSIEAVTDEEILSAQRMLAGEEGLFVEPASAASLAGVLKKNQAGFFQGNESVVCVLTGHGLKDPDIAIEQCRDRIEELEASEEAIVDRLGLSGEKHD</sequence>
<gene>
    <name evidence="17" type="primary">thrC</name>
    <name evidence="17" type="ORF">BWY41_00598</name>
</gene>
<dbReference type="GO" id="GO:0006565">
    <property type="term" value="P:L-serine catabolic process"/>
    <property type="evidence" value="ECO:0007669"/>
    <property type="project" value="TreeGrafter"/>
</dbReference>
<dbReference type="SUPFAM" id="SSF53686">
    <property type="entry name" value="Tryptophan synthase beta subunit-like PLP-dependent enzymes"/>
    <property type="match status" value="1"/>
</dbReference>
<dbReference type="EC" id="4.2.3.1" evidence="5 12"/>
<dbReference type="InterPro" id="IPR050147">
    <property type="entry name" value="Ser/Thr_Dehydratase"/>
</dbReference>
<dbReference type="CDD" id="cd01563">
    <property type="entry name" value="Thr-synth_1"/>
    <property type="match status" value="1"/>
</dbReference>
<evidence type="ECO:0000256" key="12">
    <source>
        <dbReference type="NCBIfam" id="TIGR00260"/>
    </source>
</evidence>